<comment type="caution">
    <text evidence="1">The sequence shown here is derived from an EMBL/GenBank/DDBJ whole genome shotgun (WGS) entry which is preliminary data.</text>
</comment>
<reference evidence="1 2" key="1">
    <citation type="journal article" date="2024" name="G3 (Bethesda)">
        <title>Genome assembly of Hibiscus sabdariffa L. provides insights into metabolisms of medicinal natural products.</title>
        <authorList>
            <person name="Kim T."/>
        </authorList>
    </citation>
    <scope>NUCLEOTIDE SEQUENCE [LARGE SCALE GENOMIC DNA]</scope>
    <source>
        <strain evidence="1">TK-2024</strain>
        <tissue evidence="1">Old leaves</tissue>
    </source>
</reference>
<keyword evidence="2" id="KW-1185">Reference proteome</keyword>
<evidence type="ECO:0000313" key="1">
    <source>
        <dbReference type="EMBL" id="KAK8511860.1"/>
    </source>
</evidence>
<proteinExistence type="predicted"/>
<protein>
    <submittedName>
        <fullName evidence="1">Uncharacterized protein</fullName>
    </submittedName>
</protein>
<dbReference type="Proteomes" id="UP001472677">
    <property type="component" value="Unassembled WGS sequence"/>
</dbReference>
<accession>A0ABR2BXL7</accession>
<sequence>MIGDKVFKLGLRVENVVVERLCPESSNPRRKSLKIAEQVGVSVGVLCDALINAKKEVPGEESWRSVFVKKVDVAADMLQKFEHENEFVWHEKISTGELPWLQVNKMVSAIPYHDNPNR</sequence>
<dbReference type="EMBL" id="JBBPBM010000077">
    <property type="protein sequence ID" value="KAK8511860.1"/>
    <property type="molecule type" value="Genomic_DNA"/>
</dbReference>
<evidence type="ECO:0000313" key="2">
    <source>
        <dbReference type="Proteomes" id="UP001472677"/>
    </source>
</evidence>
<name>A0ABR2BXL7_9ROSI</name>
<gene>
    <name evidence="1" type="ORF">V6N12_000899</name>
</gene>
<organism evidence="1 2">
    <name type="scientific">Hibiscus sabdariffa</name>
    <name type="common">roselle</name>
    <dbReference type="NCBI Taxonomy" id="183260"/>
    <lineage>
        <taxon>Eukaryota</taxon>
        <taxon>Viridiplantae</taxon>
        <taxon>Streptophyta</taxon>
        <taxon>Embryophyta</taxon>
        <taxon>Tracheophyta</taxon>
        <taxon>Spermatophyta</taxon>
        <taxon>Magnoliopsida</taxon>
        <taxon>eudicotyledons</taxon>
        <taxon>Gunneridae</taxon>
        <taxon>Pentapetalae</taxon>
        <taxon>rosids</taxon>
        <taxon>malvids</taxon>
        <taxon>Malvales</taxon>
        <taxon>Malvaceae</taxon>
        <taxon>Malvoideae</taxon>
        <taxon>Hibiscus</taxon>
    </lineage>
</organism>